<organism evidence="1 2">
    <name type="scientific">Arcicella aquatica</name>
    <dbReference type="NCBI Taxonomy" id="217141"/>
    <lineage>
        <taxon>Bacteria</taxon>
        <taxon>Pseudomonadati</taxon>
        <taxon>Bacteroidota</taxon>
        <taxon>Cytophagia</taxon>
        <taxon>Cytophagales</taxon>
        <taxon>Flectobacillaceae</taxon>
        <taxon>Arcicella</taxon>
    </lineage>
</organism>
<dbReference type="RefSeq" id="WP_323250545.1">
    <property type="nucleotide sequence ID" value="NZ_JAYFUL010000024.1"/>
</dbReference>
<keyword evidence="2" id="KW-1185">Reference proteome</keyword>
<evidence type="ECO:0000313" key="2">
    <source>
        <dbReference type="Proteomes" id="UP001304671"/>
    </source>
</evidence>
<sequence>MKKNLIVVILLFGITICNGQVISKKDSLLVIRALDKVFKNFKNQTL</sequence>
<evidence type="ECO:0000313" key="1">
    <source>
        <dbReference type="EMBL" id="MEA5259029.1"/>
    </source>
</evidence>
<gene>
    <name evidence="1" type="ORF">VB264_14630</name>
</gene>
<dbReference type="EMBL" id="JAYFUL010000024">
    <property type="protein sequence ID" value="MEA5259029.1"/>
    <property type="molecule type" value="Genomic_DNA"/>
</dbReference>
<protein>
    <submittedName>
        <fullName evidence="1">Uncharacterized protein</fullName>
    </submittedName>
</protein>
<name>A0ABU5QQL9_9BACT</name>
<proteinExistence type="predicted"/>
<accession>A0ABU5QQL9</accession>
<dbReference type="Proteomes" id="UP001304671">
    <property type="component" value="Unassembled WGS sequence"/>
</dbReference>
<reference evidence="1 2" key="1">
    <citation type="submission" date="2023-12" db="EMBL/GenBank/DDBJ databases">
        <title>Novel species of the genus Arcicella isolated from rivers.</title>
        <authorList>
            <person name="Lu H."/>
        </authorList>
    </citation>
    <scope>NUCLEOTIDE SEQUENCE [LARGE SCALE GENOMIC DNA]</scope>
    <source>
        <strain evidence="1 2">LMG 21963</strain>
    </source>
</reference>
<comment type="caution">
    <text evidence="1">The sequence shown here is derived from an EMBL/GenBank/DDBJ whole genome shotgun (WGS) entry which is preliminary data.</text>
</comment>